<keyword evidence="11" id="KW-0472">Membrane</keyword>
<dbReference type="EMBL" id="KD020887">
    <property type="protein sequence ID" value="EMS67280.1"/>
    <property type="molecule type" value="Genomic_DNA"/>
</dbReference>
<evidence type="ECO:0000256" key="3">
    <source>
        <dbReference type="ARBA" id="ARBA00004922"/>
    </source>
</evidence>
<evidence type="ECO:0000313" key="14">
    <source>
        <dbReference type="EMBL" id="EMS67280.1"/>
    </source>
</evidence>
<reference evidence="14" key="1">
    <citation type="journal article" date="2013" name="Nature">
        <title>Draft genome of the wheat A-genome progenitor Triticum urartu.</title>
        <authorList>
            <person name="Ling H.Q."/>
            <person name="Zhao S."/>
            <person name="Liu D."/>
            <person name="Wang J."/>
            <person name="Sun H."/>
            <person name="Zhang C."/>
            <person name="Fan H."/>
            <person name="Li D."/>
            <person name="Dong L."/>
            <person name="Tao Y."/>
            <person name="Gao C."/>
            <person name="Wu H."/>
            <person name="Li Y."/>
            <person name="Cui Y."/>
            <person name="Guo X."/>
            <person name="Zheng S."/>
            <person name="Wang B."/>
            <person name="Yu K."/>
            <person name="Liang Q."/>
            <person name="Yang W."/>
            <person name="Lou X."/>
            <person name="Chen J."/>
            <person name="Feng M."/>
            <person name="Jian J."/>
            <person name="Zhang X."/>
            <person name="Luo G."/>
            <person name="Jiang Y."/>
            <person name="Liu J."/>
            <person name="Wang Z."/>
            <person name="Sha Y."/>
            <person name="Zhang B."/>
            <person name="Wu H."/>
            <person name="Tang D."/>
            <person name="Shen Q."/>
            <person name="Xue P."/>
            <person name="Zou S."/>
            <person name="Wang X."/>
            <person name="Liu X."/>
            <person name="Wang F."/>
            <person name="Yang Y."/>
            <person name="An X."/>
            <person name="Dong Z."/>
            <person name="Zhang K."/>
            <person name="Zhang X."/>
            <person name="Luo M.C."/>
            <person name="Dvorak J."/>
            <person name="Tong Y."/>
            <person name="Wang J."/>
            <person name="Yang H."/>
            <person name="Li Z."/>
            <person name="Wang D."/>
            <person name="Zhang A."/>
            <person name="Wang J."/>
        </authorList>
    </citation>
    <scope>NUCLEOTIDE SEQUENCE</scope>
</reference>
<evidence type="ECO:0000256" key="11">
    <source>
        <dbReference type="ARBA" id="ARBA00023136"/>
    </source>
</evidence>
<evidence type="ECO:0000256" key="5">
    <source>
        <dbReference type="ARBA" id="ARBA00022676"/>
    </source>
</evidence>
<proteinExistence type="inferred from homology"/>
<dbReference type="InterPro" id="IPR002659">
    <property type="entry name" value="Glyco_trans_31"/>
</dbReference>
<dbReference type="Pfam" id="PF01762">
    <property type="entry name" value="Galactosyl_T"/>
    <property type="match status" value="1"/>
</dbReference>
<keyword evidence="8" id="KW-0735">Signal-anchor</keyword>
<keyword evidence="10 13" id="KW-0333">Golgi apparatus</keyword>
<comment type="cofactor">
    <cofactor evidence="1 13">
        <name>Mn(2+)</name>
        <dbReference type="ChEBI" id="CHEBI:29035"/>
    </cofactor>
</comment>
<dbReference type="PANTHER" id="PTHR11214:SF241">
    <property type="entry name" value="GALECTIN DOMAIN-CONTAINING PROTEIN"/>
    <property type="match status" value="1"/>
</dbReference>
<evidence type="ECO:0000256" key="13">
    <source>
        <dbReference type="RuleBase" id="RU363063"/>
    </source>
</evidence>
<protein>
    <recommendedName>
        <fullName evidence="13">Hexosyltransferase</fullName>
        <ecNumber evidence="13">2.4.1.-</ecNumber>
    </recommendedName>
</protein>
<comment type="similarity">
    <text evidence="4 13">Belongs to the glycosyltransferase 31 family.</text>
</comment>
<sequence>MDSGMSEQWKASPLPTEPDELSIGILYAANHFAERMAVRKSWMIATRKSSNSVGRFFVALANEELKKEAEFFGDIVPVPFMDSYDLVVLKTISIAEYGEWEEEVYPPYANGPGYVISSDIAEYIVSKFDNQKLRANKRMCFPLIVGSEVRQDSPAGGVFARRQVLRYNFEVILLTLQTLIEDLFTKWEKEANEELKKEAEFFGDIVLVPFMDSYDLVVLKTISIAEYGVRKTSTNGKKKYTHLTQTDRAMLFHQTSLSNIVSKFDNQKLRLKSNTRLSGESNSKDEFEFDLALEALWIVSLRNSLILLMPVEAPRHARATQPCGSAHYMR</sequence>
<dbReference type="GO" id="GO:0000139">
    <property type="term" value="C:Golgi membrane"/>
    <property type="evidence" value="ECO:0007669"/>
    <property type="project" value="UniProtKB-SubCell"/>
</dbReference>
<keyword evidence="12 13" id="KW-0464">Manganese</keyword>
<keyword evidence="5 13" id="KW-0328">Glycosyltransferase</keyword>
<name>M8AQ93_TRIUA</name>
<evidence type="ECO:0000256" key="12">
    <source>
        <dbReference type="ARBA" id="ARBA00023211"/>
    </source>
</evidence>
<comment type="subcellular location">
    <subcellularLocation>
        <location evidence="2 13">Golgi apparatus membrane</location>
        <topology evidence="2 13">Single-pass type II membrane protein</topology>
    </subcellularLocation>
</comment>
<accession>M8AQ93</accession>
<evidence type="ECO:0000256" key="4">
    <source>
        <dbReference type="ARBA" id="ARBA00008661"/>
    </source>
</evidence>
<dbReference type="EC" id="2.4.1.-" evidence="13"/>
<organism evidence="14">
    <name type="scientific">Triticum urartu</name>
    <name type="common">Red wild einkorn</name>
    <name type="synonym">Crithodium urartu</name>
    <dbReference type="NCBI Taxonomy" id="4572"/>
    <lineage>
        <taxon>Eukaryota</taxon>
        <taxon>Viridiplantae</taxon>
        <taxon>Streptophyta</taxon>
        <taxon>Embryophyta</taxon>
        <taxon>Tracheophyta</taxon>
        <taxon>Spermatophyta</taxon>
        <taxon>Magnoliopsida</taxon>
        <taxon>Liliopsida</taxon>
        <taxon>Poales</taxon>
        <taxon>Poaceae</taxon>
        <taxon>BOP clade</taxon>
        <taxon>Pooideae</taxon>
        <taxon>Triticodae</taxon>
        <taxon>Triticeae</taxon>
        <taxon>Triticinae</taxon>
        <taxon>Triticum</taxon>
    </lineage>
</organism>
<keyword evidence="9" id="KW-1133">Transmembrane helix</keyword>
<evidence type="ECO:0000256" key="10">
    <source>
        <dbReference type="ARBA" id="ARBA00023034"/>
    </source>
</evidence>
<dbReference type="eggNOG" id="KOG2287">
    <property type="taxonomic scope" value="Eukaryota"/>
</dbReference>
<evidence type="ECO:0000256" key="7">
    <source>
        <dbReference type="ARBA" id="ARBA00022692"/>
    </source>
</evidence>
<keyword evidence="6 14" id="KW-0808">Transferase</keyword>
<dbReference type="STRING" id="4572.M8AQ93"/>
<keyword evidence="7" id="KW-0812">Transmembrane</keyword>
<dbReference type="AlphaFoldDB" id="M8AQ93"/>
<evidence type="ECO:0000256" key="2">
    <source>
        <dbReference type="ARBA" id="ARBA00004323"/>
    </source>
</evidence>
<evidence type="ECO:0000256" key="8">
    <source>
        <dbReference type="ARBA" id="ARBA00022968"/>
    </source>
</evidence>
<comment type="pathway">
    <text evidence="3">Protein modification; protein glycosylation.</text>
</comment>
<dbReference type="UniPathway" id="UPA00378"/>
<evidence type="ECO:0000256" key="1">
    <source>
        <dbReference type="ARBA" id="ARBA00001936"/>
    </source>
</evidence>
<dbReference type="GO" id="GO:1990714">
    <property type="term" value="F:hydroxyproline O-galactosyltransferase activity"/>
    <property type="evidence" value="ECO:0007669"/>
    <property type="project" value="TreeGrafter"/>
</dbReference>
<evidence type="ECO:0000256" key="9">
    <source>
        <dbReference type="ARBA" id="ARBA00022989"/>
    </source>
</evidence>
<dbReference type="PANTHER" id="PTHR11214">
    <property type="entry name" value="BETA-1,3-N-ACETYLGLUCOSAMINYLTRANSFERASE"/>
    <property type="match status" value="1"/>
</dbReference>
<gene>
    <name evidence="14" type="ORF">TRIUR3_17966</name>
</gene>
<evidence type="ECO:0000256" key="6">
    <source>
        <dbReference type="ARBA" id="ARBA00022679"/>
    </source>
</evidence>